<evidence type="ECO:0008006" key="4">
    <source>
        <dbReference type="Google" id="ProtNLM"/>
    </source>
</evidence>
<proteinExistence type="predicted"/>
<protein>
    <recommendedName>
        <fullName evidence="4">Glycoside hydrolase family 42 N-terminal domain-containing protein</fullName>
    </recommendedName>
</protein>
<evidence type="ECO:0000256" key="1">
    <source>
        <dbReference type="SAM" id="MobiDB-lite"/>
    </source>
</evidence>
<dbReference type="Proteomes" id="UP000229307">
    <property type="component" value="Unassembled WGS sequence"/>
</dbReference>
<sequence>MKRTLLWFFVPVLVLVFSFCLPYTLHVTPYTVCWAEDAVCEFSKTPDTIEEGKQFEVTAKFGIPEGSASINCEMKDPEHGVLKAYKEKVSGKGEKKFKFVAPKLSEKEALIMAVWLGEDWQNPLAPIVFTDQIPIVKASAAQASDKKSESAEISVKKDAGSQVEKSVSSENQSPSVLISVEKGRKGSIAILKEKFRDADMSFPDAMAKELRGSGFGVTFLDGEQLSDKSILSTDNFFLLLLPHSKVFPANAQLPLMSFLKTGGSMLCFEGPPFRDTAWKQADPKGGVKWMTRPELEEYLSSSPDRTVLFNFEDGVDGWVHSSNGSQSAIEAEGTGCGGTKQSARVDVEDLQGWDCYFQQIDNPFPPGCNIISFWAKGDEKTKQLLVEWTEEDKSRWFAIINLETKWKFFMLSPKDFKYWPDNPSKGRGGARDVLKPENAAQLMIGLAFGQTNAVEAGPHTFWIDEIGAMKNPFQLAGPEIEMELEAMTPLYKHYQLKDITGYAVEPEQAFIKPDLKFNPPQQSWSCVHRPRGVGFQQSMKTRWVPLIYAKDKSGETRGTLAYLYISHSGKYNRSLWGAFSIPKEEFLKNPALMSALTGVIDRIRDGAYILKAGSKEFSVFTDETSVKISALIGNFSQEEKNVTARISVFPKKSTTAVFKQEQAMKIPAGEKDSLETVWEVDRFSAEAYDIRTELLESGKVIDVLVQELGILPWTPDSKKEFVTAKDGDFYLRGQKWYPFGVNYWPLYISGMSRDEYWSHWLTYGNYDPELVEPDLRQLKEWGVTALSISAGDRNSIRNALDFMRRCGKYGMHVNCYIGESYQVIKFARLDLNDVLFAYDVAWEPVWGTYNGGYGNQAGRKGFEKQWKDWVIEKYGGVENAEKDWGISVSQGSRLPAPSDKEMDSEGEHLRYICSYRRFVDDFLCRKYWDINRKIKDIDPNHLVSFRMNVAGDVGVPSSSFSYDFRGIAKAVDMLCPEGYGLNGGDWEKVKGGLFTVTYARYAAPILPVIWAEFGMSIWTGSTFDYDQGLMEKQGGLWTDILRMMYESGANGGFGWWYPGGYRVDEKSDYGIAPPDRNLRPAGKAIMQNSSKITASREIPKPVKWFEFDRDKYCRGYKAFYEEIKDEYFSSMKSGKVCGFRTQGTGTNSLNTPLIAVGNVEYNGTNPPKYLNAMFMRFKIKTADGWKEVENGKRYTVKANEPVLASAVIGNNGEAGWIAPSNAKGAKGGVFLVSTTNSQIKIKIEIKADVPYLADAVLSDFVLSSPPGLPANLAGRAGEDRGEGTVAAGFSPRVVELEMSADGRCAFGERLRFTVIAEQ</sequence>
<feature type="region of interest" description="Disordered" evidence="1">
    <location>
        <begin position="147"/>
        <end position="168"/>
    </location>
</feature>
<dbReference type="Gene3D" id="3.20.20.80">
    <property type="entry name" value="Glycosidases"/>
    <property type="match status" value="1"/>
</dbReference>
<gene>
    <name evidence="2" type="ORF">COY52_02720</name>
</gene>
<dbReference type="EMBL" id="PFMR01000085">
    <property type="protein sequence ID" value="PIZ17799.1"/>
    <property type="molecule type" value="Genomic_DNA"/>
</dbReference>
<reference evidence="3" key="1">
    <citation type="submission" date="2017-09" db="EMBL/GenBank/DDBJ databases">
        <title>Depth-based differentiation of microbial function through sediment-hosted aquifers and enrichment of novel symbionts in the deep terrestrial subsurface.</title>
        <authorList>
            <person name="Probst A.J."/>
            <person name="Ladd B."/>
            <person name="Jarett J.K."/>
            <person name="Geller-Mcgrath D.E."/>
            <person name="Sieber C.M.K."/>
            <person name="Emerson J.B."/>
            <person name="Anantharaman K."/>
            <person name="Thomas B.C."/>
            <person name="Malmstrom R."/>
            <person name="Stieglmeier M."/>
            <person name="Klingl A."/>
            <person name="Woyke T."/>
            <person name="Ryan C.M."/>
            <person name="Banfield J.F."/>
        </authorList>
    </citation>
    <scope>NUCLEOTIDE SEQUENCE [LARGE SCALE GENOMIC DNA]</scope>
</reference>
<dbReference type="InterPro" id="IPR008979">
    <property type="entry name" value="Galactose-bd-like_sf"/>
</dbReference>
<name>A0A2M7SE81_9BACT</name>
<evidence type="ECO:0000313" key="2">
    <source>
        <dbReference type="EMBL" id="PIZ17799.1"/>
    </source>
</evidence>
<dbReference type="SUPFAM" id="SSF51445">
    <property type="entry name" value="(Trans)glycosidases"/>
    <property type="match status" value="1"/>
</dbReference>
<evidence type="ECO:0000313" key="3">
    <source>
        <dbReference type="Proteomes" id="UP000229307"/>
    </source>
</evidence>
<organism evidence="2 3">
    <name type="scientific">Candidatus Desantisbacteria bacterium CG_4_10_14_0_8_um_filter_48_22</name>
    <dbReference type="NCBI Taxonomy" id="1974543"/>
    <lineage>
        <taxon>Bacteria</taxon>
        <taxon>Candidatus Desantisiibacteriota</taxon>
    </lineage>
</organism>
<dbReference type="SUPFAM" id="SSF49785">
    <property type="entry name" value="Galactose-binding domain-like"/>
    <property type="match status" value="1"/>
</dbReference>
<feature type="compositionally biased region" description="Basic and acidic residues" evidence="1">
    <location>
        <begin position="147"/>
        <end position="159"/>
    </location>
</feature>
<accession>A0A2M7SE81</accession>
<dbReference type="InterPro" id="IPR017853">
    <property type="entry name" value="GH"/>
</dbReference>
<comment type="caution">
    <text evidence="2">The sequence shown here is derived from an EMBL/GenBank/DDBJ whole genome shotgun (WGS) entry which is preliminary data.</text>
</comment>